<comment type="similarity">
    <text evidence="1">Belongs to the GeBP family.</text>
</comment>
<sequence length="326" mass="37738">KLSYFGRILQYQETGVIIFEVNKIDIETPRAGPMKSGPHFCSGDRHRDTQSNTKKLKLSQTPFSFCTTQTRNIALKSDPESRPMLSSPLKRKHDDDYEISGLRRRKLPKTRGTFVPSSSASLKMTWSKEDEISILSGILDYQEESQSSYNQKYDAFYDYMREYMESDFSKKQLMDKVKKLKKRFRENQARSRREEVFKLSKIIWAKKETEHAYEENKDQTKEDVPCAERERASNANTEINNGEKKKIEEDGVDDLCVLLGALEASTSFQSLNENLQKFLLQNMKNVGANQRKELTDEWKTLLAEDMELDVKKLTFSAKLVNVGFSA</sequence>
<protein>
    <submittedName>
        <fullName evidence="4">Predicted protein</fullName>
    </submittedName>
</protein>
<dbReference type="STRING" id="81972.D7MIY5"/>
<dbReference type="GO" id="GO:0006355">
    <property type="term" value="P:regulation of DNA-templated transcription"/>
    <property type="evidence" value="ECO:0007669"/>
    <property type="project" value="InterPro"/>
</dbReference>
<evidence type="ECO:0000313" key="5">
    <source>
        <dbReference type="Proteomes" id="UP000008694"/>
    </source>
</evidence>
<name>D7MIY5_ARALL</name>
<dbReference type="EMBL" id="GL348719">
    <property type="protein sequence ID" value="EFH44871.1"/>
    <property type="molecule type" value="Genomic_DNA"/>
</dbReference>
<organism evidence="5">
    <name type="scientific">Arabidopsis lyrata subsp. lyrata</name>
    <name type="common">Lyre-leaved rock-cress</name>
    <dbReference type="NCBI Taxonomy" id="81972"/>
    <lineage>
        <taxon>Eukaryota</taxon>
        <taxon>Viridiplantae</taxon>
        <taxon>Streptophyta</taxon>
        <taxon>Embryophyta</taxon>
        <taxon>Tracheophyta</taxon>
        <taxon>Spermatophyta</taxon>
        <taxon>Magnoliopsida</taxon>
        <taxon>eudicotyledons</taxon>
        <taxon>Gunneridae</taxon>
        <taxon>Pentapetalae</taxon>
        <taxon>rosids</taxon>
        <taxon>malvids</taxon>
        <taxon>Brassicales</taxon>
        <taxon>Brassicaceae</taxon>
        <taxon>Camelineae</taxon>
        <taxon>Arabidopsis</taxon>
    </lineage>
</organism>
<dbReference type="InterPro" id="IPR053932">
    <property type="entry name" value="GeBP-like_DBD"/>
</dbReference>
<dbReference type="GO" id="GO:0005634">
    <property type="term" value="C:nucleus"/>
    <property type="evidence" value="ECO:0007669"/>
    <property type="project" value="TreeGrafter"/>
</dbReference>
<dbReference type="Proteomes" id="UP000008694">
    <property type="component" value="Unassembled WGS sequence"/>
</dbReference>
<reference evidence="5" key="1">
    <citation type="journal article" date="2011" name="Nat. Genet.">
        <title>The Arabidopsis lyrata genome sequence and the basis of rapid genome size change.</title>
        <authorList>
            <person name="Hu T.T."/>
            <person name="Pattyn P."/>
            <person name="Bakker E.G."/>
            <person name="Cao J."/>
            <person name="Cheng J.-F."/>
            <person name="Clark R.M."/>
            <person name="Fahlgren N."/>
            <person name="Fawcett J.A."/>
            <person name="Grimwood J."/>
            <person name="Gundlach H."/>
            <person name="Haberer G."/>
            <person name="Hollister J.D."/>
            <person name="Ossowski S."/>
            <person name="Ottilar R.P."/>
            <person name="Salamov A.A."/>
            <person name="Schneeberger K."/>
            <person name="Spannagl M."/>
            <person name="Wang X."/>
            <person name="Yang L."/>
            <person name="Nasrallah M.E."/>
            <person name="Bergelson J."/>
            <person name="Carrington J.C."/>
            <person name="Gaut B.S."/>
            <person name="Schmutz J."/>
            <person name="Mayer K.F.X."/>
            <person name="Van de Peer Y."/>
            <person name="Grigoriev I.V."/>
            <person name="Nordborg M."/>
            <person name="Weigel D."/>
            <person name="Guo Y.-L."/>
        </authorList>
    </citation>
    <scope>NUCLEOTIDE SEQUENCE [LARGE SCALE GENOMIC DNA]</scope>
    <source>
        <strain evidence="5">cv. MN47</strain>
    </source>
</reference>
<gene>
    <name evidence="4" type="ORF">ARALYDRAFT_659478</name>
</gene>
<evidence type="ECO:0000313" key="4">
    <source>
        <dbReference type="EMBL" id="EFH44871.1"/>
    </source>
</evidence>
<dbReference type="PANTHER" id="PTHR31662:SF49">
    <property type="entry name" value="GLABROUS1 ENHANCER-BINDING PROTEIN-RELATED"/>
    <property type="match status" value="1"/>
</dbReference>
<dbReference type="AlphaFoldDB" id="D7MIY5"/>
<proteinExistence type="inferred from homology"/>
<dbReference type="Gramene" id="Al_scaffold_0007_3533">
    <property type="protein sequence ID" value="Al_scaffold_0007_3533"/>
    <property type="gene ID" value="Al_scaffold_0007_3533"/>
</dbReference>
<evidence type="ECO:0000256" key="1">
    <source>
        <dbReference type="ARBA" id="ARBA00010820"/>
    </source>
</evidence>
<dbReference type="InterPro" id="IPR007592">
    <property type="entry name" value="GEBP"/>
</dbReference>
<feature type="region of interest" description="Disordered" evidence="2">
    <location>
        <begin position="30"/>
        <end position="54"/>
    </location>
</feature>
<feature type="domain" description="Glabrous enhancer-binding protein-like DBD" evidence="3">
    <location>
        <begin position="123"/>
        <end position="204"/>
    </location>
</feature>
<evidence type="ECO:0000256" key="2">
    <source>
        <dbReference type="SAM" id="MobiDB-lite"/>
    </source>
</evidence>
<feature type="non-terminal residue" evidence="4">
    <location>
        <position position="1"/>
    </location>
</feature>
<dbReference type="PANTHER" id="PTHR31662">
    <property type="entry name" value="BNAANNG10740D PROTEIN-RELATED"/>
    <property type="match status" value="1"/>
</dbReference>
<accession>D7MIY5</accession>
<keyword evidence="5" id="KW-1185">Reference proteome</keyword>
<dbReference type="HOGENOM" id="CLU_854145_0_0_1"/>
<evidence type="ECO:0000259" key="3">
    <source>
        <dbReference type="Pfam" id="PF04504"/>
    </source>
</evidence>
<dbReference type="Pfam" id="PF04504">
    <property type="entry name" value="GeBP-like_DBD"/>
    <property type="match status" value="1"/>
</dbReference>